<organism evidence="1">
    <name type="scientific">hydrothermal vent metagenome</name>
    <dbReference type="NCBI Taxonomy" id="652676"/>
    <lineage>
        <taxon>unclassified sequences</taxon>
        <taxon>metagenomes</taxon>
        <taxon>ecological metagenomes</taxon>
    </lineage>
</organism>
<accession>A0A3B0Z4W0</accession>
<protein>
    <submittedName>
        <fullName evidence="1">Uncharacterized protein</fullName>
    </submittedName>
</protein>
<dbReference type="EMBL" id="UOFL01000216">
    <property type="protein sequence ID" value="VAW81309.1"/>
    <property type="molecule type" value="Genomic_DNA"/>
</dbReference>
<name>A0A3B0Z4W0_9ZZZZ</name>
<proteinExistence type="predicted"/>
<gene>
    <name evidence="1" type="ORF">MNBD_GAMMA12-1512</name>
</gene>
<dbReference type="AlphaFoldDB" id="A0A3B0Z4W0"/>
<evidence type="ECO:0000313" key="1">
    <source>
        <dbReference type="EMBL" id="VAW81309.1"/>
    </source>
</evidence>
<sequence>MILMGKTKILNGAYIYQLFLEILSSIIYRPCKTQGFFSQVC</sequence>
<reference evidence="1" key="1">
    <citation type="submission" date="2018-06" db="EMBL/GenBank/DDBJ databases">
        <authorList>
            <person name="Zhirakovskaya E."/>
        </authorList>
    </citation>
    <scope>NUCLEOTIDE SEQUENCE</scope>
</reference>